<dbReference type="Gene3D" id="1.10.10.10">
    <property type="entry name" value="Winged helix-like DNA-binding domain superfamily/Winged helix DNA-binding domain"/>
    <property type="match status" value="1"/>
</dbReference>
<dbReference type="PIRSF" id="PIRSF020623">
    <property type="entry name" value="PaaX"/>
    <property type="match status" value="1"/>
</dbReference>
<proteinExistence type="predicted"/>
<dbReference type="NCBIfam" id="TIGR02277">
    <property type="entry name" value="PaaX_trns_reg"/>
    <property type="match status" value="1"/>
</dbReference>
<dbReference type="PANTHER" id="PTHR30319:SF1">
    <property type="entry name" value="TRANSCRIPTIONAL REPRESSOR PAAX"/>
    <property type="match status" value="1"/>
</dbReference>
<dbReference type="Pfam" id="PF20803">
    <property type="entry name" value="PaaX_M"/>
    <property type="match status" value="1"/>
</dbReference>
<sequence>MSAFPALETLIDNFRSRRPFRAGSLIITLYGDAIATRGGTVWLGSLIKLLEPLGLNQRLVRTSVFRLSKENWLAAEQVGRRSYYSLTGPGIRRFREAFKRVYAEHNPEWDGRWLMAVLNQLSQDDRHKLRQELEWHGFGTLAPTVLLHPQMRKPEFQGLLQEFEFHNDVIIFEDLGEGSIASRALRLQTRESWNLPKLSESYQNFLDKFRPIWNHLKEKNSPSPEQCFQIRLLLIHEYRRIILRDPELPEELLPGDWAGSAARQLCYNIYQRTWQGAEQHMDDILETAEGPLPPPNSKFYQRYGGLKSL</sequence>
<protein>
    <submittedName>
        <fullName evidence="4">Phenylacetic acid degradation operon negative regulatory protein</fullName>
    </submittedName>
</protein>
<organism evidence="4 5">
    <name type="scientific">Amphritea japonica ATCC BAA-1530</name>
    <dbReference type="NCBI Taxonomy" id="1278309"/>
    <lineage>
        <taxon>Bacteria</taxon>
        <taxon>Pseudomonadati</taxon>
        <taxon>Pseudomonadota</taxon>
        <taxon>Gammaproteobacteria</taxon>
        <taxon>Oceanospirillales</taxon>
        <taxon>Oceanospirillaceae</taxon>
        <taxon>Amphritea</taxon>
    </lineage>
</organism>
<dbReference type="SUPFAM" id="SSF46785">
    <property type="entry name" value="Winged helix' DNA-binding domain"/>
    <property type="match status" value="1"/>
</dbReference>
<dbReference type="Gene3D" id="3.30.70.2650">
    <property type="match status" value="1"/>
</dbReference>
<dbReference type="Pfam" id="PF07848">
    <property type="entry name" value="PaaX"/>
    <property type="match status" value="1"/>
</dbReference>
<feature type="domain" description="Transcriptional repressor PaaX-like central Cas2-like" evidence="3">
    <location>
        <begin position="107"/>
        <end position="173"/>
    </location>
</feature>
<dbReference type="Gene3D" id="1.20.58.1460">
    <property type="match status" value="1"/>
</dbReference>
<evidence type="ECO:0000313" key="4">
    <source>
        <dbReference type="EMBL" id="BBB26794.1"/>
    </source>
</evidence>
<dbReference type="Proteomes" id="UP000595663">
    <property type="component" value="Chromosome"/>
</dbReference>
<dbReference type="InterPro" id="IPR048846">
    <property type="entry name" value="PaaX-like_central"/>
</dbReference>
<keyword evidence="5" id="KW-1185">Reference proteome</keyword>
<name>A0A7R6P484_9GAMM</name>
<feature type="domain" description="Transcriptional repressor PaaX-like N-terminal" evidence="1">
    <location>
        <begin position="21"/>
        <end position="88"/>
    </location>
</feature>
<evidence type="ECO:0000259" key="2">
    <source>
        <dbReference type="Pfam" id="PF08223"/>
    </source>
</evidence>
<evidence type="ECO:0000313" key="5">
    <source>
        <dbReference type="Proteomes" id="UP000595663"/>
    </source>
</evidence>
<dbReference type="PANTHER" id="PTHR30319">
    <property type="entry name" value="PHENYLACETIC ACID REGULATOR-RELATED TRANSCRIPTIONAL REPRESSOR"/>
    <property type="match status" value="1"/>
</dbReference>
<dbReference type="AlphaFoldDB" id="A0A7R6P484"/>
<dbReference type="InterPro" id="IPR011965">
    <property type="entry name" value="PaaX_trns_reg"/>
</dbReference>
<reference evidence="4 5" key="1">
    <citation type="journal article" date="2008" name="Int. J. Syst. Evol. Microbiol.">
        <title>Amphritea japonica sp. nov. and Amphritea balenae sp. nov., isolated from the sediment adjacent to sperm whale carcasses off Kagoshima, Japan.</title>
        <authorList>
            <person name="Miyazaki M."/>
            <person name="Nogi Y."/>
            <person name="Fujiwara Y."/>
            <person name="Kawato M."/>
            <person name="Nagahama T."/>
            <person name="Kubokawa K."/>
            <person name="Horikoshi K."/>
        </authorList>
    </citation>
    <scope>NUCLEOTIDE SEQUENCE [LARGE SCALE GENOMIC DNA]</scope>
    <source>
        <strain evidence="4 5">ATCC BAA-1530</strain>
    </source>
</reference>
<evidence type="ECO:0000259" key="3">
    <source>
        <dbReference type="Pfam" id="PF20803"/>
    </source>
</evidence>
<dbReference type="GO" id="GO:0006351">
    <property type="term" value="P:DNA-templated transcription"/>
    <property type="evidence" value="ECO:0007669"/>
    <property type="project" value="InterPro"/>
</dbReference>
<evidence type="ECO:0000259" key="1">
    <source>
        <dbReference type="Pfam" id="PF07848"/>
    </source>
</evidence>
<dbReference type="OrthoDB" id="2270427at2"/>
<dbReference type="InterPro" id="IPR012906">
    <property type="entry name" value="PaaX-like_N"/>
</dbReference>
<dbReference type="InterPro" id="IPR036390">
    <property type="entry name" value="WH_DNA-bd_sf"/>
</dbReference>
<dbReference type="KEGG" id="ajp:AMJAP_2203"/>
<gene>
    <name evidence="4" type="primary">paaX</name>
    <name evidence="4" type="ORF">AMJAP_2203</name>
</gene>
<accession>A0A7R6P484</accession>
<dbReference type="InterPro" id="IPR036388">
    <property type="entry name" value="WH-like_DNA-bd_sf"/>
</dbReference>
<feature type="domain" description="Transcriptional repressor PaaX-like C-terminal" evidence="2">
    <location>
        <begin position="193"/>
        <end position="282"/>
    </location>
</feature>
<dbReference type="RefSeq" id="WP_019620418.1">
    <property type="nucleotide sequence ID" value="NZ_AP014545.1"/>
</dbReference>
<dbReference type="EMBL" id="AP014545">
    <property type="protein sequence ID" value="BBB26794.1"/>
    <property type="molecule type" value="Genomic_DNA"/>
</dbReference>
<dbReference type="InterPro" id="IPR013225">
    <property type="entry name" value="PaaX_C"/>
</dbReference>
<dbReference type="Pfam" id="PF08223">
    <property type="entry name" value="PaaX_C"/>
    <property type="match status" value="1"/>
</dbReference>